<dbReference type="PANTHER" id="PTHR19853">
    <property type="entry name" value="WD REPEAT CONTAINING PROTEIN 3 WDR3"/>
    <property type="match status" value="1"/>
</dbReference>
<sequence>MYSDITGQILGCHGTDMQIEFFQFLYEEDAQLRLKKRLKKEKKKNRCEENANTYQDKNLLSLRDEVKRFHPLKLSDKPKSFHLVLGSGGELRVAVNLTNNIVELYTIQSSVKDSDPKLLRSISNQGHRTEIRSVCFSSDNLAIASGSAESVKMWNRPSQTCLRTIRTE</sequence>
<accession>A0A6P7H0C7</accession>
<dbReference type="RefSeq" id="XP_028151877.1">
    <property type="nucleotide sequence ID" value="XM_028296076.1"/>
</dbReference>
<dbReference type="GO" id="GO:0032040">
    <property type="term" value="C:small-subunit processome"/>
    <property type="evidence" value="ECO:0007669"/>
    <property type="project" value="TreeGrafter"/>
</dbReference>
<dbReference type="InterPro" id="IPR015943">
    <property type="entry name" value="WD40/YVTN_repeat-like_dom_sf"/>
</dbReference>
<dbReference type="Gene3D" id="2.130.10.10">
    <property type="entry name" value="YVTN repeat-like/Quinoprotein amine dehydrogenase"/>
    <property type="match status" value="1"/>
</dbReference>
<dbReference type="InterPro" id="IPR001680">
    <property type="entry name" value="WD40_rpt"/>
</dbReference>
<gene>
    <name evidence="4" type="primary">LOC114345258</name>
</gene>
<proteinExistence type="predicted"/>
<dbReference type="InterPro" id="IPR051570">
    <property type="entry name" value="TBC1_cilium_biogenesis"/>
</dbReference>
<keyword evidence="2" id="KW-0677">Repeat</keyword>
<protein>
    <submittedName>
        <fullName evidence="4">WD repeat-containing protein 3-like</fullName>
    </submittedName>
</protein>
<dbReference type="PROSITE" id="PS50082">
    <property type="entry name" value="WD_REPEATS_2"/>
    <property type="match status" value="1"/>
</dbReference>
<dbReference type="GO" id="GO:0034388">
    <property type="term" value="C:Pwp2p-containing subcomplex of 90S preribosome"/>
    <property type="evidence" value="ECO:0007669"/>
    <property type="project" value="TreeGrafter"/>
</dbReference>
<dbReference type="SUPFAM" id="SSF117289">
    <property type="entry name" value="Nucleoporin domain"/>
    <property type="match status" value="1"/>
</dbReference>
<dbReference type="GO" id="GO:0030490">
    <property type="term" value="P:maturation of SSU-rRNA"/>
    <property type="evidence" value="ECO:0007669"/>
    <property type="project" value="TreeGrafter"/>
</dbReference>
<dbReference type="GO" id="GO:0030515">
    <property type="term" value="F:snoRNA binding"/>
    <property type="evidence" value="ECO:0007669"/>
    <property type="project" value="TreeGrafter"/>
</dbReference>
<evidence type="ECO:0000313" key="4">
    <source>
        <dbReference type="RefSeq" id="XP_028151877.1"/>
    </source>
</evidence>
<evidence type="ECO:0000256" key="1">
    <source>
        <dbReference type="ARBA" id="ARBA00022574"/>
    </source>
</evidence>
<evidence type="ECO:0000256" key="3">
    <source>
        <dbReference type="PROSITE-ProRule" id="PRU00221"/>
    </source>
</evidence>
<organism evidence="4">
    <name type="scientific">Diabrotica virgifera virgifera</name>
    <name type="common">western corn rootworm</name>
    <dbReference type="NCBI Taxonomy" id="50390"/>
    <lineage>
        <taxon>Eukaryota</taxon>
        <taxon>Metazoa</taxon>
        <taxon>Ecdysozoa</taxon>
        <taxon>Arthropoda</taxon>
        <taxon>Hexapoda</taxon>
        <taxon>Insecta</taxon>
        <taxon>Pterygota</taxon>
        <taxon>Neoptera</taxon>
        <taxon>Endopterygota</taxon>
        <taxon>Coleoptera</taxon>
        <taxon>Polyphaga</taxon>
        <taxon>Cucujiformia</taxon>
        <taxon>Chrysomeloidea</taxon>
        <taxon>Chrysomelidae</taxon>
        <taxon>Galerucinae</taxon>
        <taxon>Diabroticina</taxon>
        <taxon>Diabroticites</taxon>
        <taxon>Diabrotica</taxon>
    </lineage>
</organism>
<dbReference type="InParanoid" id="A0A6P7H0C7"/>
<evidence type="ECO:0000256" key="2">
    <source>
        <dbReference type="ARBA" id="ARBA00022737"/>
    </source>
</evidence>
<keyword evidence="1 3" id="KW-0853">WD repeat</keyword>
<feature type="repeat" description="WD" evidence="3">
    <location>
        <begin position="124"/>
        <end position="164"/>
    </location>
</feature>
<dbReference type="PANTHER" id="PTHR19853:SF0">
    <property type="entry name" value="WD REPEAT-CONTAINING PROTEIN 3"/>
    <property type="match status" value="1"/>
</dbReference>
<dbReference type="SMART" id="SM00320">
    <property type="entry name" value="WD40"/>
    <property type="match status" value="1"/>
</dbReference>
<name>A0A6P7H0C7_DIAVI</name>
<reference evidence="4" key="1">
    <citation type="submission" date="2025-08" db="UniProtKB">
        <authorList>
            <consortium name="RefSeq"/>
        </authorList>
    </citation>
    <scope>IDENTIFICATION</scope>
    <source>
        <tissue evidence="4">Whole insect</tissue>
    </source>
</reference>
<dbReference type="AlphaFoldDB" id="A0A6P7H0C7"/>